<feature type="domain" description="FAD-binding FR-type" evidence="4">
    <location>
        <begin position="10"/>
        <end position="111"/>
    </location>
</feature>
<proteinExistence type="predicted"/>
<dbReference type="Pfam" id="PF00970">
    <property type="entry name" value="FAD_binding_6"/>
    <property type="match status" value="1"/>
</dbReference>
<keyword evidence="6" id="KW-1185">Reference proteome</keyword>
<dbReference type="GO" id="GO:0051537">
    <property type="term" value="F:2 iron, 2 sulfur cluster binding"/>
    <property type="evidence" value="ECO:0007669"/>
    <property type="project" value="UniProtKB-KW"/>
</dbReference>
<evidence type="ECO:0000256" key="2">
    <source>
        <dbReference type="ARBA" id="ARBA00022714"/>
    </source>
</evidence>
<evidence type="ECO:0000313" key="6">
    <source>
        <dbReference type="Proteomes" id="UP000292346"/>
    </source>
</evidence>
<accession>A0A4R0HBQ9</accession>
<dbReference type="OrthoDB" id="5179582at2"/>
<dbReference type="InterPro" id="IPR017927">
    <property type="entry name" value="FAD-bd_FR_type"/>
</dbReference>
<dbReference type="SUPFAM" id="SSF63380">
    <property type="entry name" value="Riboflavin synthase domain-like"/>
    <property type="match status" value="1"/>
</dbReference>
<dbReference type="PROSITE" id="PS51384">
    <property type="entry name" value="FAD_FR"/>
    <property type="match status" value="1"/>
</dbReference>
<dbReference type="Proteomes" id="UP000292346">
    <property type="component" value="Unassembled WGS sequence"/>
</dbReference>
<dbReference type="Gene3D" id="3.40.50.80">
    <property type="entry name" value="Nucleotide-binding domain of ferredoxin-NADP reductase (FNR) module"/>
    <property type="match status" value="1"/>
</dbReference>
<dbReference type="InterPro" id="IPR017938">
    <property type="entry name" value="Riboflavin_synthase-like_b-brl"/>
</dbReference>
<evidence type="ECO:0000259" key="4">
    <source>
        <dbReference type="PROSITE" id="PS51384"/>
    </source>
</evidence>
<dbReference type="InterPro" id="IPR039261">
    <property type="entry name" value="FNR_nucleotide-bd"/>
</dbReference>
<dbReference type="RefSeq" id="WP_131339867.1">
    <property type="nucleotide sequence ID" value="NZ_SJJZ01000002.1"/>
</dbReference>
<dbReference type="PANTHER" id="PTHR47354:SF5">
    <property type="entry name" value="PROTEIN RFBI"/>
    <property type="match status" value="1"/>
</dbReference>
<dbReference type="InterPro" id="IPR008333">
    <property type="entry name" value="Cbr1-like_FAD-bd_dom"/>
</dbReference>
<keyword evidence="3" id="KW-0411">Iron-sulfur</keyword>
<dbReference type="SUPFAM" id="SSF52343">
    <property type="entry name" value="Ferredoxin reductase-like, C-terminal NADP-linked domain"/>
    <property type="match status" value="1"/>
</dbReference>
<comment type="cofactor">
    <cofactor evidence="1">
        <name>FAD</name>
        <dbReference type="ChEBI" id="CHEBI:57692"/>
    </cofactor>
</comment>
<dbReference type="GO" id="GO:0016491">
    <property type="term" value="F:oxidoreductase activity"/>
    <property type="evidence" value="ECO:0007669"/>
    <property type="project" value="InterPro"/>
</dbReference>
<keyword evidence="2" id="KW-0001">2Fe-2S</keyword>
<dbReference type="InterPro" id="IPR050415">
    <property type="entry name" value="MRET"/>
</dbReference>
<dbReference type="PANTHER" id="PTHR47354">
    <property type="entry name" value="NADH OXIDOREDUCTASE HCR"/>
    <property type="match status" value="1"/>
</dbReference>
<reference evidence="5 6" key="1">
    <citation type="submission" date="2019-02" db="EMBL/GenBank/DDBJ databases">
        <title>Kribbella capetownensis sp. nov. and Kribbella speibonae sp. nov., isolated from soil.</title>
        <authorList>
            <person name="Curtis S.M."/>
            <person name="Norton I."/>
            <person name="Everest G.J."/>
            <person name="Meyers P.R."/>
        </authorList>
    </citation>
    <scope>NUCLEOTIDE SEQUENCE [LARGE SCALE GENOMIC DNA]</scope>
    <source>
        <strain evidence="5 6">KCTC 29219</strain>
    </source>
</reference>
<dbReference type="InterPro" id="IPR001709">
    <property type="entry name" value="Flavoprot_Pyr_Nucl_cyt_Rdtase"/>
</dbReference>
<dbReference type="CDD" id="cd06217">
    <property type="entry name" value="FNR_iron_sulfur_binding_3"/>
    <property type="match status" value="1"/>
</dbReference>
<dbReference type="EMBL" id="SJJZ01000002">
    <property type="protein sequence ID" value="TCC08437.1"/>
    <property type="molecule type" value="Genomic_DNA"/>
</dbReference>
<name>A0A4R0HBQ9_9ACTN</name>
<gene>
    <name evidence="5" type="ORF">E0H45_21400</name>
</gene>
<sequence length="249" mass="27528">MERAALLRRLTWQTGTVISTTFETPRVKTITLAVPDWRGHRAGQHLDVRLTAPDGYQTERSYSIATAPTDEYLSLTVERLDDGEVSPYLVDELRAGDELEFRGPVGGHFVWDNDFGGPLFLVAGGSGLVPLRSMLRYHRAIGSRVPVRVLCSARSLELLIYREELMEMATYDLVDVSITLTREAPSSWRGYRGRIDPMLLSMAGWAADQMPLTYICGPTAFVETAAAGLVALGYDAARIRTERFGGTGV</sequence>
<dbReference type="Gene3D" id="2.40.30.10">
    <property type="entry name" value="Translation factors"/>
    <property type="match status" value="1"/>
</dbReference>
<dbReference type="PRINTS" id="PR00406">
    <property type="entry name" value="CYTB5RDTASE"/>
</dbReference>
<evidence type="ECO:0000256" key="1">
    <source>
        <dbReference type="ARBA" id="ARBA00001974"/>
    </source>
</evidence>
<keyword evidence="2" id="KW-0479">Metal-binding</keyword>
<comment type="caution">
    <text evidence="5">The sequence shown here is derived from an EMBL/GenBank/DDBJ whole genome shotgun (WGS) entry which is preliminary data.</text>
</comment>
<evidence type="ECO:0000256" key="3">
    <source>
        <dbReference type="ARBA" id="ARBA00023014"/>
    </source>
</evidence>
<keyword evidence="2" id="KW-0408">Iron</keyword>
<dbReference type="Pfam" id="PF00175">
    <property type="entry name" value="NAD_binding_1"/>
    <property type="match status" value="1"/>
</dbReference>
<protein>
    <submittedName>
        <fullName evidence="5">Oxidoreductase</fullName>
    </submittedName>
</protein>
<evidence type="ECO:0000313" key="5">
    <source>
        <dbReference type="EMBL" id="TCC08437.1"/>
    </source>
</evidence>
<organism evidence="5 6">
    <name type="scientific">Kribbella soli</name>
    <dbReference type="NCBI Taxonomy" id="1124743"/>
    <lineage>
        <taxon>Bacteria</taxon>
        <taxon>Bacillati</taxon>
        <taxon>Actinomycetota</taxon>
        <taxon>Actinomycetes</taxon>
        <taxon>Propionibacteriales</taxon>
        <taxon>Kribbellaceae</taxon>
        <taxon>Kribbella</taxon>
    </lineage>
</organism>
<dbReference type="AlphaFoldDB" id="A0A4R0HBQ9"/>
<dbReference type="PRINTS" id="PR00371">
    <property type="entry name" value="FPNCR"/>
</dbReference>
<dbReference type="InterPro" id="IPR001433">
    <property type="entry name" value="OxRdtase_FAD/NAD-bd"/>
</dbReference>